<dbReference type="Gene3D" id="1.20.5.1030">
    <property type="entry name" value="Preprotein translocase secy subunit"/>
    <property type="match status" value="1"/>
</dbReference>
<dbReference type="GO" id="GO:0006886">
    <property type="term" value="P:intracellular protein transport"/>
    <property type="evidence" value="ECO:0007669"/>
    <property type="project" value="InterPro"/>
</dbReference>
<comment type="subcellular location">
    <subcellularLocation>
        <location evidence="1">Membrane</location>
    </subcellularLocation>
</comment>
<dbReference type="InterPro" id="IPR038379">
    <property type="entry name" value="SecE_sf"/>
</dbReference>
<evidence type="ECO:0000256" key="1">
    <source>
        <dbReference type="ARBA" id="ARBA00004370"/>
    </source>
</evidence>
<name>A0A421NYP8_9MOLU</name>
<organism evidence="9 10">
    <name type="scientific">Candidatus Phytoplasma solani</name>
    <dbReference type="NCBI Taxonomy" id="69896"/>
    <lineage>
        <taxon>Bacteria</taxon>
        <taxon>Bacillati</taxon>
        <taxon>Mycoplasmatota</taxon>
        <taxon>Mollicutes</taxon>
        <taxon>Acholeplasmatales</taxon>
        <taxon>Acholeplasmataceae</taxon>
        <taxon>Candidatus Phytoplasma</taxon>
        <taxon>16SrXII (Stolbur group)</taxon>
    </lineage>
</organism>
<dbReference type="InterPro" id="IPR001901">
    <property type="entry name" value="Translocase_SecE/Sec61-g"/>
</dbReference>
<evidence type="ECO:0000256" key="2">
    <source>
        <dbReference type="ARBA" id="ARBA00022448"/>
    </source>
</evidence>
<dbReference type="Proteomes" id="UP000283896">
    <property type="component" value="Unassembled WGS sequence"/>
</dbReference>
<protein>
    <submittedName>
        <fullName evidence="9">Preprotein translocase subunit SecE</fullName>
    </submittedName>
</protein>
<feature type="transmembrane region" description="Helical" evidence="8">
    <location>
        <begin position="59"/>
        <end position="79"/>
    </location>
</feature>
<evidence type="ECO:0000313" key="10">
    <source>
        <dbReference type="Proteomes" id="UP000283896"/>
    </source>
</evidence>
<keyword evidence="2" id="KW-0813">Transport</keyword>
<evidence type="ECO:0000313" key="9">
    <source>
        <dbReference type="EMBL" id="RMI89143.1"/>
    </source>
</evidence>
<comment type="caution">
    <text evidence="9">The sequence shown here is derived from an EMBL/GenBank/DDBJ whole genome shotgun (WGS) entry which is preliminary data.</text>
</comment>
<dbReference type="EMBL" id="MPBG01000001">
    <property type="protein sequence ID" value="RMI89143.1"/>
    <property type="molecule type" value="Genomic_DNA"/>
</dbReference>
<evidence type="ECO:0000256" key="5">
    <source>
        <dbReference type="ARBA" id="ARBA00022989"/>
    </source>
</evidence>
<keyword evidence="7 8" id="KW-0472">Membrane</keyword>
<gene>
    <name evidence="9" type="primary">secE</name>
    <name evidence="9" type="ORF">PSSA1_v1c0230</name>
</gene>
<evidence type="ECO:0000256" key="3">
    <source>
        <dbReference type="ARBA" id="ARBA00022692"/>
    </source>
</evidence>
<accession>A0A421NYP8</accession>
<dbReference type="AlphaFoldDB" id="A0A421NYP8"/>
<dbReference type="OrthoDB" id="386236at2"/>
<keyword evidence="5 8" id="KW-1133">Transmembrane helix</keyword>
<evidence type="ECO:0000256" key="7">
    <source>
        <dbReference type="ARBA" id="ARBA00023136"/>
    </source>
</evidence>
<dbReference type="NCBIfam" id="TIGR00964">
    <property type="entry name" value="secE_bact"/>
    <property type="match status" value="1"/>
</dbReference>
<dbReference type="InterPro" id="IPR005807">
    <property type="entry name" value="SecE_bac"/>
</dbReference>
<keyword evidence="4" id="KW-0653">Protein transport</keyword>
<dbReference type="STRING" id="69896.S284_04600"/>
<feature type="transmembrane region" description="Helical" evidence="8">
    <location>
        <begin position="21"/>
        <end position="39"/>
    </location>
</feature>
<reference evidence="10" key="1">
    <citation type="submission" date="2016-11" db="EMBL/GenBank/DDBJ databases">
        <title>Genome sequence of Candidatus Phytoplasma solani strain SA-1.</title>
        <authorList>
            <person name="Haryono M."/>
            <person name="Samarzija I."/>
            <person name="Seruga Music M."/>
            <person name="Hogenhout S."/>
            <person name="Kuo C.-H."/>
        </authorList>
    </citation>
    <scope>NUCLEOTIDE SEQUENCE [LARGE SCALE GENOMIC DNA]</scope>
    <source>
        <strain evidence="10">SA-1</strain>
    </source>
</reference>
<proteinExistence type="predicted"/>
<feature type="transmembrane region" description="Helical" evidence="8">
    <location>
        <begin position="100"/>
        <end position="125"/>
    </location>
</feature>
<keyword evidence="6" id="KW-0811">Translocation</keyword>
<keyword evidence="3 8" id="KW-0812">Transmembrane</keyword>
<dbReference type="GO" id="GO:0009306">
    <property type="term" value="P:protein secretion"/>
    <property type="evidence" value="ECO:0007669"/>
    <property type="project" value="InterPro"/>
</dbReference>
<dbReference type="Pfam" id="PF00584">
    <property type="entry name" value="SecE"/>
    <property type="match status" value="1"/>
</dbReference>
<evidence type="ECO:0000256" key="4">
    <source>
        <dbReference type="ARBA" id="ARBA00022927"/>
    </source>
</evidence>
<keyword evidence="10" id="KW-1185">Reference proteome</keyword>
<evidence type="ECO:0000256" key="6">
    <source>
        <dbReference type="ARBA" id="ARBA00023010"/>
    </source>
</evidence>
<dbReference type="GO" id="GO:0006605">
    <property type="term" value="P:protein targeting"/>
    <property type="evidence" value="ECO:0007669"/>
    <property type="project" value="InterPro"/>
</dbReference>
<evidence type="ECO:0000256" key="8">
    <source>
        <dbReference type="SAM" id="Phobius"/>
    </source>
</evidence>
<dbReference type="KEGG" id="psol:S284_04600"/>
<dbReference type="GO" id="GO:0016020">
    <property type="term" value="C:membrane"/>
    <property type="evidence" value="ECO:0007669"/>
    <property type="project" value="UniProtKB-SubCell"/>
</dbReference>
<sequence length="135" mass="15530">MGIKVINDNKPNQLLGVIRRQYSFINVFLITIAILSLGFCGQLHTSDNIIKKNVGKQGFLLVEVLLVTFFVVLFIISSFPFFKDAFLQISQISFPSLKQIFFNILQVFFFTSFLVLFIFCFDTLIKQLFENLLGN</sequence>
<dbReference type="RefSeq" id="WP_023161582.1">
    <property type="nucleotide sequence ID" value="NC_022588.1"/>
</dbReference>
<dbReference type="GO" id="GO:0008320">
    <property type="term" value="F:protein transmembrane transporter activity"/>
    <property type="evidence" value="ECO:0007669"/>
    <property type="project" value="InterPro"/>
</dbReference>